<evidence type="ECO:0000256" key="1">
    <source>
        <dbReference type="SAM" id="SignalP"/>
    </source>
</evidence>
<feature type="signal peptide" evidence="1">
    <location>
        <begin position="1"/>
        <end position="18"/>
    </location>
</feature>
<dbReference type="RefSeq" id="WP_012213505.1">
    <property type="nucleotide sequence ID" value="NC_010084.1"/>
</dbReference>
<gene>
    <name evidence="2" type="ordered locus">BMULJ_01432</name>
</gene>
<organism evidence="2 3">
    <name type="scientific">Burkholderia multivorans (strain ATCC 17616 / 249)</name>
    <dbReference type="NCBI Taxonomy" id="395019"/>
    <lineage>
        <taxon>Bacteria</taxon>
        <taxon>Pseudomonadati</taxon>
        <taxon>Pseudomonadota</taxon>
        <taxon>Betaproteobacteria</taxon>
        <taxon>Burkholderiales</taxon>
        <taxon>Burkholderiaceae</taxon>
        <taxon>Burkholderia</taxon>
        <taxon>Burkholderia cepacia complex</taxon>
    </lineage>
</organism>
<keyword evidence="3" id="KW-1185">Reference proteome</keyword>
<proteinExistence type="predicted"/>
<feature type="chain" id="PRO_5002613528" evidence="1">
    <location>
        <begin position="19"/>
        <end position="133"/>
    </location>
</feature>
<dbReference type="Proteomes" id="UP000008815">
    <property type="component" value="Chromosome 1"/>
</dbReference>
<dbReference type="KEGG" id="bmj:BMULJ_01432"/>
<keyword evidence="1" id="KW-0732">Signal</keyword>
<protein>
    <submittedName>
        <fullName evidence="2">Bacteriophage protein</fullName>
    </submittedName>
</protein>
<dbReference type="KEGG" id="bmu:Bmul_1807"/>
<evidence type="ECO:0000313" key="3">
    <source>
        <dbReference type="Proteomes" id="UP000008815"/>
    </source>
</evidence>
<dbReference type="PROSITE" id="PS51257">
    <property type="entry name" value="PROKAR_LIPOPROTEIN"/>
    <property type="match status" value="1"/>
</dbReference>
<accession>A0A0H3KE40</accession>
<sequence length="133" mass="14281">MKKLVATIAFALPALASAETIYTTVGGAASCVGQHFKVSDANDILYKDRACKLPIVHKNEMRQYVFSAQGMTWDGCWGSLLGNRVLLISSDGSESIRSKLEFIVANTDQAGNAVVTKSPAEEMEAAQGRKLCP</sequence>
<name>A0A0H3KE40_BURM1</name>
<dbReference type="AlphaFoldDB" id="A0A0H3KE40"/>
<evidence type="ECO:0000313" key="2">
    <source>
        <dbReference type="EMBL" id="BAG43367.1"/>
    </source>
</evidence>
<reference evidence="2 3" key="1">
    <citation type="submission" date="2007-04" db="EMBL/GenBank/DDBJ databases">
        <title>Complete genome sequence of Burkholderia multivorans ATCC 17616.</title>
        <authorList>
            <person name="Ohtsubo Y."/>
            <person name="Yamashita A."/>
            <person name="Kurokawa K."/>
            <person name="Takami H."/>
            <person name="Yuhara S."/>
            <person name="Nishiyama E."/>
            <person name="Endo R."/>
            <person name="Miyazaki R."/>
            <person name="Ono A."/>
            <person name="Yano K."/>
            <person name="Ito M."/>
            <person name="Sota M."/>
            <person name="Yuji N."/>
            <person name="Hattori M."/>
            <person name="Tsuda M."/>
        </authorList>
    </citation>
    <scope>NUCLEOTIDE SEQUENCE [LARGE SCALE GENOMIC DNA]</scope>
    <source>
        <strain evidence="3">ATCC 17616 / 249</strain>
    </source>
</reference>
<dbReference type="HOGENOM" id="CLU_1902743_0_0_4"/>
<dbReference type="EMBL" id="AP009385">
    <property type="protein sequence ID" value="BAG43367.1"/>
    <property type="molecule type" value="Genomic_DNA"/>
</dbReference>